<evidence type="ECO:0000256" key="2">
    <source>
        <dbReference type="ARBA" id="ARBA00008583"/>
    </source>
</evidence>
<reference evidence="11 12" key="1">
    <citation type="submission" date="2014-03" db="EMBL/GenBank/DDBJ databases">
        <title>Genomics of Bifidobacteria.</title>
        <authorList>
            <person name="Ventura M."/>
            <person name="Milani C."/>
            <person name="Lugli G.A."/>
        </authorList>
    </citation>
    <scope>NUCLEOTIDE SEQUENCE [LARGE SCALE GENOMIC DNA]</scope>
    <source>
        <strain evidence="11 12">DSM 21395</strain>
    </source>
</reference>
<gene>
    <name evidence="11" type="ORF">BMON_0232</name>
</gene>
<evidence type="ECO:0000256" key="1">
    <source>
        <dbReference type="ARBA" id="ARBA00004141"/>
    </source>
</evidence>
<dbReference type="EMBL" id="JGZE01000001">
    <property type="protein sequence ID" value="KFI80359.1"/>
    <property type="molecule type" value="Genomic_DNA"/>
</dbReference>
<feature type="transmembrane region" description="Helical" evidence="9">
    <location>
        <begin position="423"/>
        <end position="441"/>
    </location>
</feature>
<feature type="region of interest" description="Disordered" evidence="8">
    <location>
        <begin position="486"/>
        <end position="513"/>
    </location>
</feature>
<dbReference type="Gene3D" id="1.20.1740.10">
    <property type="entry name" value="Amino acid/polyamine transporter I"/>
    <property type="match status" value="1"/>
</dbReference>
<feature type="transmembrane region" description="Helical" evidence="9">
    <location>
        <begin position="177"/>
        <end position="197"/>
    </location>
</feature>
<accession>A0A087CAQ9</accession>
<feature type="transmembrane region" description="Helical" evidence="9">
    <location>
        <begin position="301"/>
        <end position="324"/>
    </location>
</feature>
<evidence type="ECO:0000313" key="12">
    <source>
        <dbReference type="Proteomes" id="UP000029082"/>
    </source>
</evidence>
<feature type="transmembrane region" description="Helical" evidence="9">
    <location>
        <begin position="106"/>
        <end position="132"/>
    </location>
</feature>
<feature type="transmembrane region" description="Helical" evidence="9">
    <location>
        <begin position="259"/>
        <end position="281"/>
    </location>
</feature>
<evidence type="ECO:0000256" key="9">
    <source>
        <dbReference type="SAM" id="Phobius"/>
    </source>
</evidence>
<dbReference type="GO" id="GO:0006865">
    <property type="term" value="P:amino acid transport"/>
    <property type="evidence" value="ECO:0007669"/>
    <property type="project" value="UniProtKB-KW"/>
</dbReference>
<dbReference type="Proteomes" id="UP000029082">
    <property type="component" value="Unassembled WGS sequence"/>
</dbReference>
<feature type="domain" description="Amino acid permease/ SLC12A" evidence="10">
    <location>
        <begin position="33"/>
        <end position="458"/>
    </location>
</feature>
<keyword evidence="7 9" id="KW-0472">Membrane</keyword>
<dbReference type="FunFam" id="1.20.1740.10:FF:000001">
    <property type="entry name" value="Amino acid permease"/>
    <property type="match status" value="1"/>
</dbReference>
<evidence type="ECO:0000256" key="3">
    <source>
        <dbReference type="ARBA" id="ARBA00022448"/>
    </source>
</evidence>
<evidence type="ECO:0000256" key="5">
    <source>
        <dbReference type="ARBA" id="ARBA00022970"/>
    </source>
</evidence>
<dbReference type="STRING" id="1437603.GCA_000771525_00050"/>
<dbReference type="PIRSF" id="PIRSF006060">
    <property type="entry name" value="AA_transporter"/>
    <property type="match status" value="1"/>
</dbReference>
<keyword evidence="4 9" id="KW-0812">Transmembrane</keyword>
<dbReference type="OrthoDB" id="5297508at2"/>
<comment type="subcellular location">
    <subcellularLocation>
        <location evidence="1">Membrane</location>
        <topology evidence="1">Multi-pass membrane protein</topology>
    </subcellularLocation>
</comment>
<feature type="transmembrane region" description="Helical" evidence="9">
    <location>
        <begin position="350"/>
        <end position="373"/>
    </location>
</feature>
<feature type="transmembrane region" description="Helical" evidence="9">
    <location>
        <begin position="217"/>
        <end position="238"/>
    </location>
</feature>
<dbReference type="eggNOG" id="COG1113">
    <property type="taxonomic scope" value="Bacteria"/>
</dbReference>
<keyword evidence="5" id="KW-0029">Amino-acid transport</keyword>
<dbReference type="AlphaFoldDB" id="A0A087CAQ9"/>
<dbReference type="InterPro" id="IPR004841">
    <property type="entry name" value="AA-permease/SLC12A_dom"/>
</dbReference>
<feature type="region of interest" description="Disordered" evidence="8">
    <location>
        <begin position="1"/>
        <end position="23"/>
    </location>
</feature>
<feature type="transmembrane region" description="Helical" evidence="9">
    <location>
        <begin position="379"/>
        <end position="402"/>
    </location>
</feature>
<evidence type="ECO:0000256" key="6">
    <source>
        <dbReference type="ARBA" id="ARBA00022989"/>
    </source>
</evidence>
<evidence type="ECO:0000256" key="7">
    <source>
        <dbReference type="ARBA" id="ARBA00023136"/>
    </source>
</evidence>
<keyword evidence="3" id="KW-0813">Transport</keyword>
<dbReference type="GeneID" id="93093620"/>
<keyword evidence="12" id="KW-1185">Reference proteome</keyword>
<dbReference type="Pfam" id="PF00324">
    <property type="entry name" value="AA_permease"/>
    <property type="match status" value="1"/>
</dbReference>
<feature type="transmembrane region" description="Helical" evidence="9">
    <location>
        <begin position="144"/>
        <end position="165"/>
    </location>
</feature>
<evidence type="ECO:0000256" key="8">
    <source>
        <dbReference type="SAM" id="MobiDB-lite"/>
    </source>
</evidence>
<feature type="transmembrane region" description="Helical" evidence="9">
    <location>
        <begin position="447"/>
        <end position="466"/>
    </location>
</feature>
<dbReference type="GO" id="GO:0016020">
    <property type="term" value="C:membrane"/>
    <property type="evidence" value="ECO:0007669"/>
    <property type="project" value="UniProtKB-SubCell"/>
</dbReference>
<comment type="similarity">
    <text evidence="2">Belongs to the amino acid-polyamine-organocation (APC) superfamily. Amino acid transporter (AAT) (TC 2.A.3.1) family.</text>
</comment>
<dbReference type="PANTHER" id="PTHR43495">
    <property type="entry name" value="GABA PERMEASE"/>
    <property type="match status" value="1"/>
</dbReference>
<protein>
    <submittedName>
        <fullName evidence="11">L-asparagine permease</fullName>
    </submittedName>
</protein>
<evidence type="ECO:0000256" key="4">
    <source>
        <dbReference type="ARBA" id="ARBA00022692"/>
    </source>
</evidence>
<dbReference type="RefSeq" id="WP_152595684.1">
    <property type="nucleotide sequence ID" value="NZ_JDUO01000001.1"/>
</dbReference>
<keyword evidence="6 9" id="KW-1133">Transmembrane helix</keyword>
<evidence type="ECO:0000259" key="10">
    <source>
        <dbReference type="Pfam" id="PF00324"/>
    </source>
</evidence>
<feature type="transmembrane region" description="Helical" evidence="9">
    <location>
        <begin position="64"/>
        <end position="85"/>
    </location>
</feature>
<organism evidence="11 12">
    <name type="scientific">Bifidobacterium mongoliense DSM 21395</name>
    <dbReference type="NCBI Taxonomy" id="1437603"/>
    <lineage>
        <taxon>Bacteria</taxon>
        <taxon>Bacillati</taxon>
        <taxon>Actinomycetota</taxon>
        <taxon>Actinomycetes</taxon>
        <taxon>Bifidobacteriales</taxon>
        <taxon>Bifidobacteriaceae</taxon>
        <taxon>Bifidobacterium</taxon>
    </lineage>
</organism>
<proteinExistence type="inferred from homology"/>
<feature type="transmembrane region" description="Helical" evidence="9">
    <location>
        <begin position="34"/>
        <end position="52"/>
    </location>
</feature>
<sequence>MSAKDTTPKAPAGHSDIKDSADSGYAKDLKPRHIQMIAIGGSIGTGLFLGAGGRLSQGGAGLTIAYAICGVFAFLMVRALGELAIRRPSSGAFVSYAREFLGEKGAYVAGWLFFLDWSTTVMADITAVAVYFHYWKALEFIPQWLIALCALALVFVMNLMSVKLFGEAEFWFAAIKVATIVIFMVVAIWAIVTGAAVGGSHAGLANITQHGGFFPQGLPIVFALTLGVVFAFGGTEMVGVAAGEAKEARKVLPKAINSMIIRIFVFYVGSVVLMSLVLPYTEYSPNESPFVAFFSGIGVPYAGDVIQVVVLTAALSSLNAGLYATGRTLRSMAIAGSAPKVARIMNRHHVPAGGIAITAGLGLLGVVLNIVLPSEAFEIIMNLAGIGIAGTWSAILLTHLAFLKQVRQGKEVRPDYRMPGAPWTNYLSLTFFTLVVVSNLTSTSGRWTLSLFAAVVVAMVAGWYAVRGRISGDMFESIDLKDGDQTPAAADDGFPVEVAGSPEAAEVTGGERS</sequence>
<evidence type="ECO:0000313" key="11">
    <source>
        <dbReference type="EMBL" id="KFI80359.1"/>
    </source>
</evidence>
<name>A0A087CAQ9_9BIFI</name>
<comment type="caution">
    <text evidence="11">The sequence shown here is derived from an EMBL/GenBank/DDBJ whole genome shotgun (WGS) entry which is preliminary data.</text>
</comment>
<dbReference type="PANTHER" id="PTHR43495:SF1">
    <property type="entry name" value="L-ASPARAGINE PERMEASE"/>
    <property type="match status" value="1"/>
</dbReference>
<dbReference type="GO" id="GO:0055085">
    <property type="term" value="P:transmembrane transport"/>
    <property type="evidence" value="ECO:0007669"/>
    <property type="project" value="InterPro"/>
</dbReference>